<sequence length="198" mass="23062">MATGPTYIVKFRRRRENITDYKKRLRLLKSKKPRLVVRRFLNNILAQITLYDEKGDKTLLTIHSKILEKKYGWKGHRGNLPTAYLVGLLTGLEAKKRGIEEAILDIGRYRSTKGNSLYATLKGAIDAGLKIPYNEEILPSEDRIKGEHIKNYALMLKEKDPEKYNKQFSRYLKVGLEPEKIVEHFEEVKNKILKEYGL</sequence>
<dbReference type="RefSeq" id="WP_228615476.1">
    <property type="nucleotide sequence ID" value="NZ_QEFP02000016.1"/>
</dbReference>
<dbReference type="GO" id="GO:0003735">
    <property type="term" value="F:structural constituent of ribosome"/>
    <property type="evidence" value="ECO:0007669"/>
    <property type="project" value="InterPro"/>
</dbReference>
<evidence type="ECO:0000313" key="8">
    <source>
        <dbReference type="EMBL" id="PVU68623.1"/>
    </source>
</evidence>
<evidence type="ECO:0000256" key="2">
    <source>
        <dbReference type="ARBA" id="ARBA00022730"/>
    </source>
</evidence>
<dbReference type="EMBL" id="QEFP02000016">
    <property type="protein sequence ID" value="MCC5447253.1"/>
    <property type="molecule type" value="Genomic_DNA"/>
</dbReference>
<dbReference type="SUPFAM" id="SSF53137">
    <property type="entry name" value="Translational machinery components"/>
    <property type="match status" value="1"/>
</dbReference>
<reference evidence="8" key="1">
    <citation type="journal article" date="2015" name="Appl. Environ. Microbiol.">
        <title>Nanoarchaeota, Their Sulfolobales Host, and Nanoarchaeota Virus Distribution across Yellowstone National Park Hot Springs.</title>
        <authorList>
            <person name="Munson-McGee J.H."/>
            <person name="Field E.K."/>
            <person name="Bateson M."/>
            <person name="Rooney C."/>
            <person name="Stepanauskas R."/>
            <person name="Young M.J."/>
        </authorList>
    </citation>
    <scope>NUCLEOTIDE SEQUENCE [LARGE SCALE GENOMIC DNA]</scope>
    <source>
        <strain evidence="8">SCGC AB-777_F03</strain>
    </source>
</reference>
<dbReference type="Gene3D" id="3.30.420.100">
    <property type="match status" value="1"/>
</dbReference>
<comment type="similarity">
    <text evidence="1 6">Belongs to the universal ribosomal protein uL18 family.</text>
</comment>
<dbReference type="PANTHER" id="PTHR23410:SF12">
    <property type="entry name" value="LARGE RIBOSOMAL SUBUNIT PROTEIN UL18"/>
    <property type="match status" value="1"/>
</dbReference>
<dbReference type="Proteomes" id="UP000245509">
    <property type="component" value="Unassembled WGS sequence"/>
</dbReference>
<comment type="function">
    <text evidence="6">This is one of the proteins that bind and probably mediate the attachment of the 5S RNA into the large ribosomal subunit, where it forms part of the central protuberance.</text>
</comment>
<dbReference type="GO" id="GO:0022625">
    <property type="term" value="C:cytosolic large ribosomal subunit"/>
    <property type="evidence" value="ECO:0007669"/>
    <property type="project" value="TreeGrafter"/>
</dbReference>
<evidence type="ECO:0000256" key="6">
    <source>
        <dbReference type="HAMAP-Rule" id="MF_01337"/>
    </source>
</evidence>
<dbReference type="AlphaFoldDB" id="A0A2T9WLB7"/>
<evidence type="ECO:0000256" key="4">
    <source>
        <dbReference type="ARBA" id="ARBA00022980"/>
    </source>
</evidence>
<keyword evidence="5 6" id="KW-0687">Ribonucleoprotein</keyword>
<proteinExistence type="inferred from homology"/>
<reference evidence="7" key="4">
    <citation type="submission" date="2021-11" db="EMBL/GenBank/DDBJ databases">
        <authorList>
            <person name="Munson-Mcgee J."/>
            <person name="Field E."/>
            <person name="Bateson M."/>
            <person name="Rooney C."/>
            <person name="Stepanauskas R."/>
            <person name="Young M."/>
        </authorList>
    </citation>
    <scope>NUCLEOTIDE SEQUENCE</scope>
    <source>
        <strain evidence="7">SCGC AB-777_F03</strain>
    </source>
</reference>
<protein>
    <recommendedName>
        <fullName evidence="6">Large ribosomal subunit protein uL18</fullName>
    </recommendedName>
</protein>
<dbReference type="EMBL" id="QEFP01000006">
    <property type="protein sequence ID" value="PVU68623.1"/>
    <property type="molecule type" value="Genomic_DNA"/>
</dbReference>
<dbReference type="GO" id="GO:0000027">
    <property type="term" value="P:ribosomal large subunit assembly"/>
    <property type="evidence" value="ECO:0007669"/>
    <property type="project" value="TreeGrafter"/>
</dbReference>
<keyword evidence="3 6" id="KW-0694">RNA-binding</keyword>
<reference evidence="8" key="2">
    <citation type="submission" date="2017-05" db="EMBL/GenBank/DDBJ databases">
        <authorList>
            <person name="Song R."/>
            <person name="Chenine A.L."/>
            <person name="Ruprecht R.M."/>
        </authorList>
    </citation>
    <scope>NUCLEOTIDE SEQUENCE</scope>
    <source>
        <strain evidence="8">SCGC AB-777_F03</strain>
    </source>
</reference>
<dbReference type="CDD" id="cd00432">
    <property type="entry name" value="Ribosomal_L18_L5e"/>
    <property type="match status" value="1"/>
</dbReference>
<dbReference type="Pfam" id="PF17144">
    <property type="entry name" value="Ribosomal_L5e"/>
    <property type="match status" value="2"/>
</dbReference>
<organism evidence="8">
    <name type="scientific">Nanobsidianus stetteri</name>
    <dbReference type="NCBI Taxonomy" id="1294122"/>
    <lineage>
        <taxon>Archaea</taxon>
        <taxon>Nanobdellota</taxon>
        <taxon>Candidatus Nanoarchaeia</taxon>
        <taxon>Nanoarchaeales</taxon>
        <taxon>Nanopusillaceae</taxon>
        <taxon>Candidatus Nanobsidianus</taxon>
    </lineage>
</organism>
<name>A0A2T9WLB7_NANST</name>
<dbReference type="InterPro" id="IPR057267">
    <property type="entry name" value="Rbsml_uL18_arch"/>
</dbReference>
<evidence type="ECO:0000256" key="5">
    <source>
        <dbReference type="ARBA" id="ARBA00023274"/>
    </source>
</evidence>
<dbReference type="GO" id="GO:0006412">
    <property type="term" value="P:translation"/>
    <property type="evidence" value="ECO:0007669"/>
    <property type="project" value="UniProtKB-UniRule"/>
</dbReference>
<accession>A0A2T9WLB7</accession>
<keyword evidence="2 6" id="KW-0699">rRNA-binding</keyword>
<dbReference type="GO" id="GO:0008097">
    <property type="term" value="F:5S rRNA binding"/>
    <property type="evidence" value="ECO:0007669"/>
    <property type="project" value="InterPro"/>
</dbReference>
<dbReference type="NCBIfam" id="NF006342">
    <property type="entry name" value="PRK08569.1"/>
    <property type="match status" value="1"/>
</dbReference>
<gene>
    <name evidence="6" type="primary">rpl18</name>
    <name evidence="7" type="ORF">DDW03_002445</name>
    <name evidence="8" type="ORF">DDW03_01760</name>
</gene>
<evidence type="ECO:0000313" key="7">
    <source>
        <dbReference type="EMBL" id="MCC5447253.1"/>
    </source>
</evidence>
<keyword evidence="4 6" id="KW-0689">Ribosomal protein</keyword>
<comment type="caution">
    <text evidence="8">The sequence shown here is derived from an EMBL/GenBank/DDBJ whole genome shotgun (WGS) entry which is preliminary data.</text>
</comment>
<comment type="subunit">
    <text evidence="6">Part of the 50S ribosomal subunit. Contacts the 5S and 23S rRNAs.</text>
</comment>
<evidence type="ECO:0000256" key="3">
    <source>
        <dbReference type="ARBA" id="ARBA00022884"/>
    </source>
</evidence>
<dbReference type="PANTHER" id="PTHR23410">
    <property type="entry name" value="RIBOSOMAL PROTEIN L5-RELATED"/>
    <property type="match status" value="1"/>
</dbReference>
<reference evidence="7" key="3">
    <citation type="submission" date="2017-05" db="EMBL/GenBank/DDBJ databases">
        <authorList>
            <person name="Munson-Mcgee J.H."/>
        </authorList>
    </citation>
    <scope>NUCLEOTIDE SEQUENCE</scope>
    <source>
        <strain evidence="7">SCGC AB-777_F03</strain>
    </source>
</reference>
<dbReference type="InterPro" id="IPR057268">
    <property type="entry name" value="Ribosomal_L18"/>
</dbReference>
<dbReference type="HAMAP" id="MF_01337_A">
    <property type="entry name" value="Ribosomal_uL18_A"/>
    <property type="match status" value="1"/>
</dbReference>
<dbReference type="InterPro" id="IPR005485">
    <property type="entry name" value="Rbsml_uL18_euk_arch"/>
</dbReference>
<evidence type="ECO:0000256" key="1">
    <source>
        <dbReference type="ARBA" id="ARBA00007116"/>
    </source>
</evidence>